<dbReference type="AlphaFoldDB" id="A0A914UVU1"/>
<accession>A0A914UVU1</accession>
<sequence>MRSTSAPFGGVRCAQCTTTPAPTRRTDRAQQLRLITASIFRVRGTGAPGARLLDQCAHPPRQARTRRRHAAAAANDSPPWPMAVPTDRPQYETTTAALGVRNLRKCIFSVQHSARRYTLSTLRASDALHERLTYKLFGSAIGPSPLPPPILRSPPNRSVRTVANEGTWNFQAQH</sequence>
<name>A0A914UVU1_9BILA</name>
<evidence type="ECO:0000313" key="2">
    <source>
        <dbReference type="WBParaSite" id="PSAMB.scaffold12size138133.g195.t1"/>
    </source>
</evidence>
<organism evidence="1 2">
    <name type="scientific">Plectus sambesii</name>
    <dbReference type="NCBI Taxonomy" id="2011161"/>
    <lineage>
        <taxon>Eukaryota</taxon>
        <taxon>Metazoa</taxon>
        <taxon>Ecdysozoa</taxon>
        <taxon>Nematoda</taxon>
        <taxon>Chromadorea</taxon>
        <taxon>Plectida</taxon>
        <taxon>Plectina</taxon>
        <taxon>Plectoidea</taxon>
        <taxon>Plectidae</taxon>
        <taxon>Plectus</taxon>
    </lineage>
</organism>
<proteinExistence type="predicted"/>
<reference evidence="2" key="1">
    <citation type="submission" date="2022-11" db="UniProtKB">
        <authorList>
            <consortium name="WormBaseParasite"/>
        </authorList>
    </citation>
    <scope>IDENTIFICATION</scope>
</reference>
<keyword evidence="1" id="KW-1185">Reference proteome</keyword>
<dbReference type="WBParaSite" id="PSAMB.scaffold12size138133.g195.t1">
    <property type="protein sequence ID" value="PSAMB.scaffold12size138133.g195.t1"/>
    <property type="gene ID" value="PSAMB.scaffold12size138133.g195"/>
</dbReference>
<protein>
    <submittedName>
        <fullName evidence="2">Uncharacterized protein</fullName>
    </submittedName>
</protein>
<evidence type="ECO:0000313" key="1">
    <source>
        <dbReference type="Proteomes" id="UP000887566"/>
    </source>
</evidence>
<dbReference type="Proteomes" id="UP000887566">
    <property type="component" value="Unplaced"/>
</dbReference>